<dbReference type="SUPFAM" id="SSF53067">
    <property type="entry name" value="Actin-like ATPase domain"/>
    <property type="match status" value="1"/>
</dbReference>
<sequence>MKEDLAVGVDIGGGSVKAGLFNLLGEELDKSVLQTNGELSNSRFLEIVQNTISPLLSKKNIIGIGIGSPGPLDSETGHLLSSANFPLLKNVPISKTIRDRFSLPVYYENDANCAALGESCFGEAKSYKSLLVLTLGTGIGGGFVEKGKLFSGYKGNGIEIGHMTSVINGAICGCGQKGCVESYFSTRGFTNRYAEKTNLRLTNAADFFGLVKAGDKDAKEILDFGTLCLAETVRNAVHLLNPEGVVFVGGITESWDQFGEDLSRRIREKIFPVLNERLKIKQGKNLAGSLGAASLVFSHATGGFE</sequence>
<dbReference type="OrthoDB" id="9795247at2"/>
<dbReference type="Proteomes" id="UP000298264">
    <property type="component" value="Unassembled WGS sequence"/>
</dbReference>
<name>A0A4R9LRE4_9LEPT</name>
<gene>
    <name evidence="2" type="ORF">EHS11_03865</name>
</gene>
<dbReference type="InterPro" id="IPR043129">
    <property type="entry name" value="ATPase_NBD"/>
</dbReference>
<dbReference type="Pfam" id="PF00480">
    <property type="entry name" value="ROK"/>
    <property type="match status" value="1"/>
</dbReference>
<dbReference type="PANTHER" id="PTHR18964">
    <property type="entry name" value="ROK (REPRESSOR, ORF, KINASE) FAMILY"/>
    <property type="match status" value="1"/>
</dbReference>
<dbReference type="InterPro" id="IPR000600">
    <property type="entry name" value="ROK"/>
</dbReference>
<evidence type="ECO:0000313" key="3">
    <source>
        <dbReference type="Proteomes" id="UP000298264"/>
    </source>
</evidence>
<dbReference type="PANTHER" id="PTHR18964:SF149">
    <property type="entry name" value="BIFUNCTIONAL UDP-N-ACETYLGLUCOSAMINE 2-EPIMERASE_N-ACETYLMANNOSAMINE KINASE"/>
    <property type="match status" value="1"/>
</dbReference>
<dbReference type="RefSeq" id="WP_135763101.1">
    <property type="nucleotide sequence ID" value="NZ_RQHV01000029.1"/>
</dbReference>
<proteinExistence type="inferred from homology"/>
<keyword evidence="3" id="KW-1185">Reference proteome</keyword>
<organism evidence="2 3">
    <name type="scientific">Leptospira ilyithenensis</name>
    <dbReference type="NCBI Taxonomy" id="2484901"/>
    <lineage>
        <taxon>Bacteria</taxon>
        <taxon>Pseudomonadati</taxon>
        <taxon>Spirochaetota</taxon>
        <taxon>Spirochaetia</taxon>
        <taxon>Leptospirales</taxon>
        <taxon>Leptospiraceae</taxon>
        <taxon>Leptospira</taxon>
    </lineage>
</organism>
<evidence type="ECO:0000313" key="2">
    <source>
        <dbReference type="EMBL" id="TGN13377.1"/>
    </source>
</evidence>
<evidence type="ECO:0000256" key="1">
    <source>
        <dbReference type="ARBA" id="ARBA00006479"/>
    </source>
</evidence>
<comment type="caution">
    <text evidence="2">The sequence shown here is derived from an EMBL/GenBank/DDBJ whole genome shotgun (WGS) entry which is preliminary data.</text>
</comment>
<dbReference type="Gene3D" id="3.30.420.40">
    <property type="match status" value="2"/>
</dbReference>
<protein>
    <submittedName>
        <fullName evidence="2">ROK family protein</fullName>
    </submittedName>
</protein>
<dbReference type="AlphaFoldDB" id="A0A4R9LRE4"/>
<reference evidence="2" key="1">
    <citation type="journal article" date="2019" name="PLoS Negl. Trop. Dis.">
        <title>Revisiting the worldwide diversity of Leptospira species in the environment.</title>
        <authorList>
            <person name="Vincent A.T."/>
            <person name="Schiettekatte O."/>
            <person name="Bourhy P."/>
            <person name="Veyrier F.J."/>
            <person name="Picardeau M."/>
        </authorList>
    </citation>
    <scope>NUCLEOTIDE SEQUENCE [LARGE SCALE GENOMIC DNA]</scope>
    <source>
        <strain evidence="2">201400974</strain>
    </source>
</reference>
<accession>A0A4R9LRE4</accession>
<dbReference type="EMBL" id="RQHV01000029">
    <property type="protein sequence ID" value="TGN13377.1"/>
    <property type="molecule type" value="Genomic_DNA"/>
</dbReference>
<comment type="similarity">
    <text evidence="1">Belongs to the ROK (NagC/XylR) family.</text>
</comment>